<dbReference type="InterPro" id="IPR000531">
    <property type="entry name" value="Beta-barrel_TonB"/>
</dbReference>
<evidence type="ECO:0000256" key="12">
    <source>
        <dbReference type="PROSITE-ProRule" id="PRU01360"/>
    </source>
</evidence>
<keyword evidence="9 12" id="KW-0472">Membrane</keyword>
<reference evidence="17" key="1">
    <citation type="submission" date="2023-08" db="EMBL/GenBank/DDBJ databases">
        <title>Functional and genomic diversity of the sorghum phyllosphere microbiome.</title>
        <authorList>
            <person name="Shade A."/>
        </authorList>
    </citation>
    <scope>NUCLEOTIDE SEQUENCE</scope>
    <source>
        <strain evidence="17">SORGH_AS_0974</strain>
    </source>
</reference>
<protein>
    <submittedName>
        <fullName evidence="17">Iron complex outermembrane receptor protein</fullName>
    </submittedName>
</protein>
<dbReference type="AlphaFoldDB" id="A0AAJ2BER4"/>
<name>A0AAJ2BER4_9HYPH</name>
<feature type="domain" description="TonB-dependent receptor-like beta-barrel" evidence="15">
    <location>
        <begin position="249"/>
        <end position="691"/>
    </location>
</feature>
<dbReference type="GO" id="GO:0038023">
    <property type="term" value="F:signaling receptor activity"/>
    <property type="evidence" value="ECO:0007669"/>
    <property type="project" value="InterPro"/>
</dbReference>
<evidence type="ECO:0000256" key="2">
    <source>
        <dbReference type="ARBA" id="ARBA00009810"/>
    </source>
</evidence>
<keyword evidence="5 12" id="KW-0812">Transmembrane</keyword>
<dbReference type="InterPro" id="IPR039426">
    <property type="entry name" value="TonB-dep_rcpt-like"/>
</dbReference>
<keyword evidence="8 13" id="KW-0798">TonB box</keyword>
<evidence type="ECO:0000256" key="10">
    <source>
        <dbReference type="ARBA" id="ARBA00023170"/>
    </source>
</evidence>
<evidence type="ECO:0000256" key="13">
    <source>
        <dbReference type="RuleBase" id="RU003357"/>
    </source>
</evidence>
<keyword evidence="4 12" id="KW-1134">Transmembrane beta strand</keyword>
<dbReference type="NCBIfam" id="TIGR01783">
    <property type="entry name" value="TonB-siderophor"/>
    <property type="match status" value="1"/>
</dbReference>
<evidence type="ECO:0000256" key="14">
    <source>
        <dbReference type="SAM" id="SignalP"/>
    </source>
</evidence>
<comment type="subcellular location">
    <subcellularLocation>
        <location evidence="1 12">Cell outer membrane</location>
        <topology evidence="1 12">Multi-pass membrane protein</topology>
    </subcellularLocation>
</comment>
<dbReference type="GO" id="GO:0015891">
    <property type="term" value="P:siderophore transport"/>
    <property type="evidence" value="ECO:0007669"/>
    <property type="project" value="InterPro"/>
</dbReference>
<dbReference type="Pfam" id="PF07715">
    <property type="entry name" value="Plug"/>
    <property type="match status" value="1"/>
</dbReference>
<dbReference type="InterPro" id="IPR036942">
    <property type="entry name" value="Beta-barrel_TonB_sf"/>
</dbReference>
<keyword evidence="3 12" id="KW-0813">Transport</keyword>
<dbReference type="GO" id="GO:0015344">
    <property type="term" value="F:siderophore uptake transmembrane transporter activity"/>
    <property type="evidence" value="ECO:0007669"/>
    <property type="project" value="TreeGrafter"/>
</dbReference>
<dbReference type="PROSITE" id="PS52016">
    <property type="entry name" value="TONB_DEPENDENT_REC_3"/>
    <property type="match status" value="1"/>
</dbReference>
<dbReference type="Gene3D" id="2.170.130.10">
    <property type="entry name" value="TonB-dependent receptor, plug domain"/>
    <property type="match status" value="1"/>
</dbReference>
<evidence type="ECO:0000256" key="7">
    <source>
        <dbReference type="ARBA" id="ARBA00023065"/>
    </source>
</evidence>
<organism evidence="17 18">
    <name type="scientific">Agrobacterium larrymoorei</name>
    <dbReference type="NCBI Taxonomy" id="160699"/>
    <lineage>
        <taxon>Bacteria</taxon>
        <taxon>Pseudomonadati</taxon>
        <taxon>Pseudomonadota</taxon>
        <taxon>Alphaproteobacteria</taxon>
        <taxon>Hyphomicrobiales</taxon>
        <taxon>Rhizobiaceae</taxon>
        <taxon>Rhizobium/Agrobacterium group</taxon>
        <taxon>Agrobacterium</taxon>
    </lineage>
</organism>
<comment type="caution">
    <text evidence="17">The sequence shown here is derived from an EMBL/GenBank/DDBJ whole genome shotgun (WGS) entry which is preliminary data.</text>
</comment>
<dbReference type="InterPro" id="IPR012910">
    <property type="entry name" value="Plug_dom"/>
</dbReference>
<keyword evidence="10 17" id="KW-0675">Receptor</keyword>
<dbReference type="PANTHER" id="PTHR32552">
    <property type="entry name" value="FERRICHROME IRON RECEPTOR-RELATED"/>
    <property type="match status" value="1"/>
</dbReference>
<evidence type="ECO:0000256" key="3">
    <source>
        <dbReference type="ARBA" id="ARBA00022448"/>
    </source>
</evidence>
<evidence type="ECO:0000256" key="1">
    <source>
        <dbReference type="ARBA" id="ARBA00004571"/>
    </source>
</evidence>
<dbReference type="InterPro" id="IPR010105">
    <property type="entry name" value="TonB_sidphr_rcpt"/>
</dbReference>
<dbReference type="EMBL" id="JAVIZC010000001">
    <property type="protein sequence ID" value="MDR6101586.1"/>
    <property type="molecule type" value="Genomic_DNA"/>
</dbReference>
<dbReference type="Proteomes" id="UP001255601">
    <property type="component" value="Unassembled WGS sequence"/>
</dbReference>
<evidence type="ECO:0000259" key="16">
    <source>
        <dbReference type="Pfam" id="PF07715"/>
    </source>
</evidence>
<dbReference type="PROSITE" id="PS51257">
    <property type="entry name" value="PROKAR_LIPOPROTEIN"/>
    <property type="match status" value="1"/>
</dbReference>
<keyword evidence="6 14" id="KW-0732">Signal</keyword>
<accession>A0AAJ2BER4</accession>
<comment type="similarity">
    <text evidence="2 12 13">Belongs to the TonB-dependent receptor family.</text>
</comment>
<feature type="signal peptide" evidence="14">
    <location>
        <begin position="1"/>
        <end position="29"/>
    </location>
</feature>
<feature type="domain" description="TonB-dependent receptor plug" evidence="16">
    <location>
        <begin position="81"/>
        <end position="178"/>
    </location>
</feature>
<feature type="chain" id="PRO_5042530744" evidence="14">
    <location>
        <begin position="30"/>
        <end position="724"/>
    </location>
</feature>
<dbReference type="PANTHER" id="PTHR32552:SF85">
    <property type="entry name" value="BLL7968 PROTEIN"/>
    <property type="match status" value="1"/>
</dbReference>
<evidence type="ECO:0000313" key="18">
    <source>
        <dbReference type="Proteomes" id="UP001255601"/>
    </source>
</evidence>
<dbReference type="FunFam" id="2.170.130.10:FF:000001">
    <property type="entry name" value="Catecholate siderophore TonB-dependent receptor"/>
    <property type="match status" value="1"/>
</dbReference>
<dbReference type="Pfam" id="PF00593">
    <property type="entry name" value="TonB_dep_Rec_b-barrel"/>
    <property type="match status" value="1"/>
</dbReference>
<gene>
    <name evidence="17" type="ORF">QE369_001764</name>
</gene>
<evidence type="ECO:0000256" key="9">
    <source>
        <dbReference type="ARBA" id="ARBA00023136"/>
    </source>
</evidence>
<evidence type="ECO:0000256" key="4">
    <source>
        <dbReference type="ARBA" id="ARBA00022452"/>
    </source>
</evidence>
<keyword evidence="7" id="KW-0406">Ion transport</keyword>
<dbReference type="GO" id="GO:0009279">
    <property type="term" value="C:cell outer membrane"/>
    <property type="evidence" value="ECO:0007669"/>
    <property type="project" value="UniProtKB-SubCell"/>
</dbReference>
<evidence type="ECO:0000313" key="17">
    <source>
        <dbReference type="EMBL" id="MDR6101586.1"/>
    </source>
</evidence>
<dbReference type="InterPro" id="IPR037066">
    <property type="entry name" value="Plug_dom_sf"/>
</dbReference>
<dbReference type="Gene3D" id="2.40.170.20">
    <property type="entry name" value="TonB-dependent receptor, beta-barrel domain"/>
    <property type="match status" value="1"/>
</dbReference>
<evidence type="ECO:0000256" key="8">
    <source>
        <dbReference type="ARBA" id="ARBA00023077"/>
    </source>
</evidence>
<proteinExistence type="inferred from homology"/>
<dbReference type="CDD" id="cd01347">
    <property type="entry name" value="ligand_gated_channel"/>
    <property type="match status" value="1"/>
</dbReference>
<keyword evidence="11 12" id="KW-0998">Cell outer membrane</keyword>
<sequence>MGQARHLKHSTAILLVSCIFAAACSSAYAQELSRQKTKRVTAQDAAPTQLSTIVINGAADAATNRYQPVATSTATRTNTPLLDIPQAVNVVSQEVLQDQHATSLDEALANISGISQANTLGGTQDSIIRRGFGDNRDGSILINGMKTALNRSFNATTDRVEVLKGPSSTLYGILDPGGMINVVTKKPEDTFSADIYSSASSFGGGSAGFDVTGPLEGTDLSYRLIGDYRHIDYWRNFGENKDWLIAPSLSWSGEDTDVTVSYMHQDYSTPFDRGTIFDLTTGHMVNVDRKTRFDEPYNVTDGKSDLFQVDIDRQLSDDWKLGIDYSYSRNVYSDNQARVIEYTPATGVLKRRADATQGSTIYNHAVRTDLTGDVEIGDFRHEILIGASYDYANTLRTDLLRCGNVTGFNIYNPVYGTLPACTTVSRADSDQTEILSTASLYLQDNWHLSDQWIVVGGLRYQYYDLVAGKGRPFLTNTDSHGEAIVPNAGVVYKLTPDVSLYANAAKTFRPQSSIASYYGNLDPEEGVSYEVGAKFEIASGLTANVALYTSEKKNVAYSELVGINTVVKTAGLVRSRGFEIDVAGSLTDNIDMIASYGYTDAEVRDDPTYAGKRLVNVPEHTGSLYITYDFGEIDESGNTLKVGSGVRAVGQRAGMNSNAYFLPGYAVVDAFATYTLNFERPIALQLNVKNIFDKTYYTSSIGTTALGNSIGEPLNATLTAKISF</sequence>
<evidence type="ECO:0000256" key="11">
    <source>
        <dbReference type="ARBA" id="ARBA00023237"/>
    </source>
</evidence>
<evidence type="ECO:0000259" key="15">
    <source>
        <dbReference type="Pfam" id="PF00593"/>
    </source>
</evidence>
<dbReference type="SUPFAM" id="SSF56935">
    <property type="entry name" value="Porins"/>
    <property type="match status" value="1"/>
</dbReference>
<evidence type="ECO:0000256" key="5">
    <source>
        <dbReference type="ARBA" id="ARBA00022692"/>
    </source>
</evidence>
<evidence type="ECO:0000256" key="6">
    <source>
        <dbReference type="ARBA" id="ARBA00022729"/>
    </source>
</evidence>